<protein>
    <submittedName>
        <fullName evidence="2">Uncharacterized protein</fullName>
    </submittedName>
</protein>
<dbReference type="EMBL" id="JALDAX010000032">
    <property type="protein sequence ID" value="MCI3246296.1"/>
    <property type="molecule type" value="Genomic_DNA"/>
</dbReference>
<evidence type="ECO:0000313" key="3">
    <source>
        <dbReference type="Proteomes" id="UP001165270"/>
    </source>
</evidence>
<gene>
    <name evidence="2" type="ORF">MQN93_42060</name>
</gene>
<sequence length="70" mass="7827">MTQQISMEDAFPTFQRKCSELFEANLVLQAQVDVLQRQLDAAREENTRLQAAQQPASEPPYDVSGQEATG</sequence>
<feature type="region of interest" description="Disordered" evidence="1">
    <location>
        <begin position="44"/>
        <end position="70"/>
    </location>
</feature>
<organism evidence="2 3">
    <name type="scientific">Streptomyces spinosisporus</name>
    <dbReference type="NCBI Taxonomy" id="2927582"/>
    <lineage>
        <taxon>Bacteria</taxon>
        <taxon>Bacillati</taxon>
        <taxon>Actinomycetota</taxon>
        <taxon>Actinomycetes</taxon>
        <taxon>Kitasatosporales</taxon>
        <taxon>Streptomycetaceae</taxon>
        <taxon>Streptomyces</taxon>
    </lineage>
</organism>
<accession>A0ABS9XW32</accession>
<evidence type="ECO:0000256" key="1">
    <source>
        <dbReference type="SAM" id="MobiDB-lite"/>
    </source>
</evidence>
<name>A0ABS9XW32_9ACTN</name>
<dbReference type="RefSeq" id="WP_242713647.1">
    <property type="nucleotide sequence ID" value="NZ_JALDAX010000032.1"/>
</dbReference>
<keyword evidence="3" id="KW-1185">Reference proteome</keyword>
<proteinExistence type="predicted"/>
<reference evidence="2" key="1">
    <citation type="submission" date="2022-03" db="EMBL/GenBank/DDBJ databases">
        <title>Streptomyces 7R015 and 7R016 isolated from Barleria lupulina in Thailand.</title>
        <authorList>
            <person name="Kanchanasin P."/>
            <person name="Phongsopitanun W."/>
            <person name="Tanasupawat S."/>
        </authorList>
    </citation>
    <scope>NUCLEOTIDE SEQUENCE</scope>
    <source>
        <strain evidence="2">7R016</strain>
    </source>
</reference>
<evidence type="ECO:0000313" key="2">
    <source>
        <dbReference type="EMBL" id="MCI3246296.1"/>
    </source>
</evidence>
<comment type="caution">
    <text evidence="2">The sequence shown here is derived from an EMBL/GenBank/DDBJ whole genome shotgun (WGS) entry which is preliminary data.</text>
</comment>
<dbReference type="Proteomes" id="UP001165270">
    <property type="component" value="Unassembled WGS sequence"/>
</dbReference>